<keyword evidence="1" id="KW-0812">Transmembrane</keyword>
<evidence type="ECO:0000313" key="2">
    <source>
        <dbReference type="EMBL" id="KAJ7729237.1"/>
    </source>
</evidence>
<name>A0AAD7HVN2_9AGAR</name>
<keyword evidence="1" id="KW-0472">Membrane</keyword>
<dbReference type="Proteomes" id="UP001215280">
    <property type="component" value="Unassembled WGS sequence"/>
</dbReference>
<comment type="caution">
    <text evidence="2">The sequence shown here is derived from an EMBL/GenBank/DDBJ whole genome shotgun (WGS) entry which is preliminary data.</text>
</comment>
<feature type="transmembrane region" description="Helical" evidence="1">
    <location>
        <begin position="284"/>
        <end position="305"/>
    </location>
</feature>
<reference evidence="2" key="1">
    <citation type="submission" date="2023-03" db="EMBL/GenBank/DDBJ databases">
        <title>Massive genome expansion in bonnet fungi (Mycena s.s.) driven by repeated elements and novel gene families across ecological guilds.</title>
        <authorList>
            <consortium name="Lawrence Berkeley National Laboratory"/>
            <person name="Harder C.B."/>
            <person name="Miyauchi S."/>
            <person name="Viragh M."/>
            <person name="Kuo A."/>
            <person name="Thoen E."/>
            <person name="Andreopoulos B."/>
            <person name="Lu D."/>
            <person name="Skrede I."/>
            <person name="Drula E."/>
            <person name="Henrissat B."/>
            <person name="Morin E."/>
            <person name="Kohler A."/>
            <person name="Barry K."/>
            <person name="LaButti K."/>
            <person name="Morin E."/>
            <person name="Salamov A."/>
            <person name="Lipzen A."/>
            <person name="Mereny Z."/>
            <person name="Hegedus B."/>
            <person name="Baldrian P."/>
            <person name="Stursova M."/>
            <person name="Weitz H."/>
            <person name="Taylor A."/>
            <person name="Grigoriev I.V."/>
            <person name="Nagy L.G."/>
            <person name="Martin F."/>
            <person name="Kauserud H."/>
        </authorList>
    </citation>
    <scope>NUCLEOTIDE SEQUENCE</scope>
    <source>
        <strain evidence="2">CBHHK188m</strain>
    </source>
</reference>
<keyword evidence="3" id="KW-1185">Reference proteome</keyword>
<accession>A0AAD7HVN2</accession>
<dbReference type="AlphaFoldDB" id="A0AAD7HVN2"/>
<organism evidence="2 3">
    <name type="scientific">Mycena maculata</name>
    <dbReference type="NCBI Taxonomy" id="230809"/>
    <lineage>
        <taxon>Eukaryota</taxon>
        <taxon>Fungi</taxon>
        <taxon>Dikarya</taxon>
        <taxon>Basidiomycota</taxon>
        <taxon>Agaricomycotina</taxon>
        <taxon>Agaricomycetes</taxon>
        <taxon>Agaricomycetidae</taxon>
        <taxon>Agaricales</taxon>
        <taxon>Marasmiineae</taxon>
        <taxon>Mycenaceae</taxon>
        <taxon>Mycena</taxon>
    </lineage>
</organism>
<sequence length="314" mass="35711">MALLTTRSTLMHAALAHVSPELREFDFLAFEKLRRRTPLRSLSLSSMPAETLLLIRSHLLPVLITHFIATSAISLQHYEASLRHLICPQCTSYNEYVYGLDVWKWHLSGPCSCSPHTSQPRRPNPKQFRDRHHWLETYLSRKSLRFRGLSPQSSHSSPAIWEVVVEVLGVFGCEAIGRKRSRRGAGTPLLSRWDRQSILVVPLHTTHTSHDSLDADAHCRWTTRVLFGRLERDLGLLCDYNEPHHRLPSLTPPQNFCAAFELQASTQLPCLNAATFLLRVLETIVAPLSAFLSFVTLLLTVLCYYSRPGALRVF</sequence>
<keyword evidence="1" id="KW-1133">Transmembrane helix</keyword>
<gene>
    <name evidence="2" type="ORF">DFH07DRAFT_184317</name>
</gene>
<dbReference type="EMBL" id="JARJLG010000199">
    <property type="protein sequence ID" value="KAJ7729237.1"/>
    <property type="molecule type" value="Genomic_DNA"/>
</dbReference>
<evidence type="ECO:0000313" key="3">
    <source>
        <dbReference type="Proteomes" id="UP001215280"/>
    </source>
</evidence>
<proteinExistence type="predicted"/>
<protein>
    <submittedName>
        <fullName evidence="2">Uncharacterized protein</fullName>
    </submittedName>
</protein>
<evidence type="ECO:0000256" key="1">
    <source>
        <dbReference type="SAM" id="Phobius"/>
    </source>
</evidence>